<dbReference type="RefSeq" id="WP_285670177.1">
    <property type="nucleotide sequence ID" value="NZ_BSYI01000004.1"/>
</dbReference>
<dbReference type="InterPro" id="IPR049021">
    <property type="entry name" value="AmiR_N"/>
</dbReference>
<dbReference type="Pfam" id="PF21332">
    <property type="entry name" value="AmiR_N"/>
    <property type="match status" value="1"/>
</dbReference>
<evidence type="ECO:0000313" key="3">
    <source>
        <dbReference type="Proteomes" id="UP001239909"/>
    </source>
</evidence>
<dbReference type="PIRSF" id="PIRSF036382">
    <property type="entry name" value="RR_antiterm"/>
    <property type="match status" value="1"/>
</dbReference>
<accession>A0ABQ6LHC5</accession>
<dbReference type="Proteomes" id="UP001239909">
    <property type="component" value="Unassembled WGS sequence"/>
</dbReference>
<dbReference type="SUPFAM" id="SSF52172">
    <property type="entry name" value="CheY-like"/>
    <property type="match status" value="1"/>
</dbReference>
<dbReference type="Pfam" id="PF03861">
    <property type="entry name" value="ANTAR"/>
    <property type="match status" value="1"/>
</dbReference>
<protein>
    <submittedName>
        <fullName evidence="2">ANTAR domain-containing protein</fullName>
    </submittedName>
</protein>
<dbReference type="SMART" id="SM01012">
    <property type="entry name" value="ANTAR"/>
    <property type="match status" value="1"/>
</dbReference>
<proteinExistence type="predicted"/>
<name>A0ABQ6LHC5_9RHOB</name>
<sequence>MRATPDDDLEVGPQPRSHTSISELIRNIRALRILVLTPPSPEAEELLMHLQRIGCRFNRMWPPPAQIPGEIDVVFVAVRPIIEDKVEFDWAAEEPPACLIAVVDYENPLVVEQVLRMNAQAVIGLPVRPFGIMTNVLLSVANLKRERRLRKHFNRLYAKLQARNEIERAKSILAASRGISAERAYQLIREQAMNKRSTVEEIAKIIISAEEIFNIDLTEKPDAAKL</sequence>
<comment type="caution">
    <text evidence="2">The sequence shown here is derived from an EMBL/GenBank/DDBJ whole genome shotgun (WGS) entry which is preliminary data.</text>
</comment>
<dbReference type="PROSITE" id="PS50921">
    <property type="entry name" value="ANTAR"/>
    <property type="match status" value="1"/>
</dbReference>
<dbReference type="EMBL" id="BSYI01000004">
    <property type="protein sequence ID" value="GMG81519.1"/>
    <property type="molecule type" value="Genomic_DNA"/>
</dbReference>
<evidence type="ECO:0000313" key="2">
    <source>
        <dbReference type="EMBL" id="GMG81519.1"/>
    </source>
</evidence>
<reference evidence="2 3" key="1">
    <citation type="submission" date="2023-04" db="EMBL/GenBank/DDBJ databases">
        <title>Marinoamorphus aggregata gen. nov., sp. Nov., isolate from tissue of brittle star Ophioplocus japonicus.</title>
        <authorList>
            <person name="Kawano K."/>
            <person name="Sawayama S."/>
            <person name="Nakagawa S."/>
        </authorList>
    </citation>
    <scope>NUCLEOTIDE SEQUENCE [LARGE SCALE GENOMIC DNA]</scope>
    <source>
        <strain evidence="2 3">NKW23</strain>
    </source>
</reference>
<organism evidence="2 3">
    <name type="scientific">Paralimibaculum aggregatum</name>
    <dbReference type="NCBI Taxonomy" id="3036245"/>
    <lineage>
        <taxon>Bacteria</taxon>
        <taxon>Pseudomonadati</taxon>
        <taxon>Pseudomonadota</taxon>
        <taxon>Alphaproteobacteria</taxon>
        <taxon>Rhodobacterales</taxon>
        <taxon>Paracoccaceae</taxon>
        <taxon>Paralimibaculum</taxon>
    </lineage>
</organism>
<dbReference type="InterPro" id="IPR011006">
    <property type="entry name" value="CheY-like_superfamily"/>
</dbReference>
<dbReference type="Gene3D" id="3.40.50.2300">
    <property type="match status" value="1"/>
</dbReference>
<dbReference type="InterPro" id="IPR036388">
    <property type="entry name" value="WH-like_DNA-bd_sf"/>
</dbReference>
<gene>
    <name evidence="2" type="ORF">LNKW23_07320</name>
</gene>
<feature type="domain" description="ANTAR" evidence="1">
    <location>
        <begin position="146"/>
        <end position="207"/>
    </location>
</feature>
<dbReference type="InterPro" id="IPR005561">
    <property type="entry name" value="ANTAR"/>
</dbReference>
<evidence type="ECO:0000259" key="1">
    <source>
        <dbReference type="PROSITE" id="PS50921"/>
    </source>
</evidence>
<dbReference type="InterPro" id="IPR008327">
    <property type="entry name" value="Sig_transdc_resp-reg_antiterm"/>
</dbReference>
<dbReference type="Gene3D" id="1.10.10.10">
    <property type="entry name" value="Winged helix-like DNA-binding domain superfamily/Winged helix DNA-binding domain"/>
    <property type="match status" value="1"/>
</dbReference>
<keyword evidence="3" id="KW-1185">Reference proteome</keyword>